<dbReference type="Pfam" id="PF13476">
    <property type="entry name" value="AAA_23"/>
    <property type="match status" value="1"/>
</dbReference>
<comment type="caution">
    <text evidence="6">The sequence shown here is derived from an EMBL/GenBank/DDBJ whole genome shotgun (WGS) entry which is preliminary data.</text>
</comment>
<evidence type="ECO:0000313" key="7">
    <source>
        <dbReference type="Proteomes" id="UP000018141"/>
    </source>
</evidence>
<dbReference type="InterPro" id="IPR027417">
    <property type="entry name" value="P-loop_NTPase"/>
</dbReference>
<dbReference type="InterPro" id="IPR025662">
    <property type="entry name" value="Sigma_54_int_dom_ATP-bd_1"/>
</dbReference>
<feature type="coiled-coil region" evidence="4">
    <location>
        <begin position="250"/>
        <end position="277"/>
    </location>
</feature>
<dbReference type="GO" id="GO:0006302">
    <property type="term" value="P:double-strand break repair"/>
    <property type="evidence" value="ECO:0007669"/>
    <property type="project" value="InterPro"/>
</dbReference>
<evidence type="ECO:0000259" key="5">
    <source>
        <dbReference type="Pfam" id="PF13476"/>
    </source>
</evidence>
<dbReference type="Proteomes" id="UP000018141">
    <property type="component" value="Unassembled WGS sequence"/>
</dbReference>
<dbReference type="SUPFAM" id="SSF52540">
    <property type="entry name" value="P-loop containing nucleoside triphosphate hydrolases"/>
    <property type="match status" value="1"/>
</dbReference>
<reference evidence="6" key="1">
    <citation type="submission" date="2012-11" db="EMBL/GenBank/DDBJ databases">
        <title>Dependencies among metagenomic species, viruses, plasmids and units of genetic variation.</title>
        <authorList>
            <person name="Nielsen H.B."/>
            <person name="Almeida M."/>
            <person name="Juncker A.S."/>
            <person name="Rasmussen S."/>
            <person name="Li J."/>
            <person name="Sunagawa S."/>
            <person name="Plichta D."/>
            <person name="Gautier L."/>
            <person name="Le Chatelier E."/>
            <person name="Peletier E."/>
            <person name="Bonde I."/>
            <person name="Nielsen T."/>
            <person name="Manichanh C."/>
            <person name="Arumugam M."/>
            <person name="Batto J."/>
            <person name="Santos M.B.Q.D."/>
            <person name="Blom N."/>
            <person name="Borruel N."/>
            <person name="Burgdorf K.S."/>
            <person name="Boumezbeur F."/>
            <person name="Casellas F."/>
            <person name="Dore J."/>
            <person name="Guarner F."/>
            <person name="Hansen T."/>
            <person name="Hildebrand F."/>
            <person name="Kaas R.S."/>
            <person name="Kennedy S."/>
            <person name="Kristiansen K."/>
            <person name="Kultima J.R."/>
            <person name="Leonard P."/>
            <person name="Levenez F."/>
            <person name="Lund O."/>
            <person name="Moumen B."/>
            <person name="Le Paslier D."/>
            <person name="Pons N."/>
            <person name="Pedersen O."/>
            <person name="Prifti E."/>
            <person name="Qin J."/>
            <person name="Raes J."/>
            <person name="Tap J."/>
            <person name="Tims S."/>
            <person name="Ussery D.W."/>
            <person name="Yamada T."/>
            <person name="MetaHit consortium"/>
            <person name="Renault P."/>
            <person name="Sicheritz-Ponten T."/>
            <person name="Bork P."/>
            <person name="Wang J."/>
            <person name="Brunak S."/>
            <person name="Ehrlich S.D."/>
        </authorList>
    </citation>
    <scope>NUCLEOTIDE SEQUENCE [LARGE SCALE GENOMIC DNA]</scope>
</reference>
<feature type="coiled-coil region" evidence="4">
    <location>
        <begin position="609"/>
        <end position="707"/>
    </location>
</feature>
<dbReference type="Gene3D" id="3.40.50.300">
    <property type="entry name" value="P-loop containing nucleotide triphosphate hydrolases"/>
    <property type="match status" value="2"/>
</dbReference>
<organism evidence="6 7">
    <name type="scientific">Bacteroides pectinophilus CAG:437</name>
    <dbReference type="NCBI Taxonomy" id="1263051"/>
    <lineage>
        <taxon>Bacteria</taxon>
        <taxon>Bacillati</taxon>
        <taxon>Bacillota</taxon>
        <taxon>Clostridia</taxon>
        <taxon>Eubacteriales</taxon>
    </lineage>
</organism>
<gene>
    <name evidence="6" type="ORF">BN656_02233</name>
</gene>
<sequence length="1044" mass="118282">MRPIRLTMSAFGSYADRVTIEFDRGREGLFLITGDTGSGKTTIFDAIMYALYDETSGGNRSGNMMRSQYADADTDTWVEFTFEYGNNIYSVRRNPEYIRQSKRRNADGSARYTTEKPDVTLTMPDGSEFTGNKKEVNGKIVEIIGLDAKQFAQVAMIAQGDFMKLLYADSDDRREIFSRIFRTEDYQRIQYELQARYKNIYGQLEDNRKIYDSRIGQIKVTEAYNERYRQLCERKEPDYEESLTLLGDIIASQQSLYDSLNAEKDELTGQRDNNNAAIGRAKQTNSLFDEYDKAAAETLDIEQRRPQADGMRREIEAAKRAAAVAVLDDKRTDAEEKLRQSEKRVKELATWIDEAAKRLDRQSAELSGISAVYNDECPKLRLQAEEIRKSIPDYDTFGSRKKEFDALNNRKKDLNNQKAALEEELSRQKAYQDGITAFQNGNADCMVRLEKVNNTISDKKDTLDRIRKIEDLQEQLVKMRKRHEQKSSEYLNARNEYEHASACYERLEALFMSGQAGILARQLEDGMPCPVCGSVIHPNPAAFNNEDVTQASVDEARRSRDKADAARQNMYTETVLAKSECDNQIKLIEQSIQSVMGENGQDEDIIGLKLKTEKELTDAGEEMRKLNETACIYRDNEDKLKKLTSDLSDMSVRVDLLKNEISQDEVQLAHMESEISALSKNLRYSDRPEAEKIMKELEDRIAAVEKSWLSRQELVANLQKELAGKRGEADNEQKGAEKLRETYEAACRALADSVESEGFASEAEYKEAKRDKAAMAVLEAGIAEYDREAADNAVKIKTLAGQIDGKMRVDTQEAEAAVVRIEKLIREKSGHMGELYADIRANQEIAGEFAKMSEERAGAMHKYRIYATLYNTANGSLTGSVKINFETFVLRQYFKKIISAANRRLSAMNDGQWCLMCRDIDNIDNKGRKSGLDIDVHDELTNSVRDVKTLSGGETFMAALAMALGMSDIIQNRTGAVRLDTMFIDEGFGSLDDYSRQQAINILKGLADGRRMIGIISHVTELKEQIECQLVVSKTGRGSSVKWR</sequence>
<dbReference type="PROSITE" id="PS00675">
    <property type="entry name" value="SIGMA54_INTERACT_1"/>
    <property type="match status" value="1"/>
</dbReference>
<dbReference type="EMBL" id="CBHH010000059">
    <property type="protein sequence ID" value="CDD58780.1"/>
    <property type="molecule type" value="Genomic_DNA"/>
</dbReference>
<comment type="similarity">
    <text evidence="1">Belongs to the SMC family. SbcC subfamily.</text>
</comment>
<dbReference type="GO" id="GO:0016887">
    <property type="term" value="F:ATP hydrolysis activity"/>
    <property type="evidence" value="ECO:0007669"/>
    <property type="project" value="InterPro"/>
</dbReference>
<feature type="coiled-coil region" evidence="4">
    <location>
        <begin position="466"/>
        <end position="496"/>
    </location>
</feature>
<evidence type="ECO:0000313" key="6">
    <source>
        <dbReference type="EMBL" id="CDD58780.1"/>
    </source>
</evidence>
<evidence type="ECO:0000256" key="1">
    <source>
        <dbReference type="ARBA" id="ARBA00006930"/>
    </source>
</evidence>
<feature type="coiled-coil region" evidence="4">
    <location>
        <begin position="404"/>
        <end position="431"/>
    </location>
</feature>
<dbReference type="InterPro" id="IPR038729">
    <property type="entry name" value="Rad50/SbcC_AAA"/>
</dbReference>
<keyword evidence="4" id="KW-0175">Coiled coil</keyword>
<evidence type="ECO:0000256" key="3">
    <source>
        <dbReference type="ARBA" id="ARBA00013368"/>
    </source>
</evidence>
<evidence type="ECO:0000256" key="2">
    <source>
        <dbReference type="ARBA" id="ARBA00011322"/>
    </source>
</evidence>
<evidence type="ECO:0000256" key="4">
    <source>
        <dbReference type="SAM" id="Coils"/>
    </source>
</evidence>
<comment type="subunit">
    <text evidence="2">Heterodimer of SbcC and SbcD.</text>
</comment>
<feature type="domain" description="Rad50/SbcC-type AAA" evidence="5">
    <location>
        <begin position="5"/>
        <end position="205"/>
    </location>
</feature>
<dbReference type="PANTHER" id="PTHR32114:SF2">
    <property type="entry name" value="ABC TRANSPORTER ABCH.3"/>
    <property type="match status" value="1"/>
</dbReference>
<dbReference type="AlphaFoldDB" id="R7AK64"/>
<name>R7AK64_9FIRM</name>
<dbReference type="PANTHER" id="PTHR32114">
    <property type="entry name" value="ABC TRANSPORTER ABCH.3"/>
    <property type="match status" value="1"/>
</dbReference>
<accession>R7AK64</accession>
<proteinExistence type="inferred from homology"/>
<protein>
    <recommendedName>
        <fullName evidence="3">Nuclease SbcCD subunit C</fullName>
    </recommendedName>
</protein>
<dbReference type="Pfam" id="PF13558">
    <property type="entry name" value="SbcC_Walker_B"/>
    <property type="match status" value="1"/>
</dbReference>